<evidence type="ECO:0000256" key="2">
    <source>
        <dbReference type="ARBA" id="ARBA00022679"/>
    </source>
</evidence>
<name>A0ABY7QE57_9ACTN</name>
<proteinExistence type="predicted"/>
<dbReference type="RefSeq" id="WP_270149123.1">
    <property type="nucleotide sequence ID" value="NZ_CP115450.1"/>
</dbReference>
<evidence type="ECO:0000313" key="3">
    <source>
        <dbReference type="EMBL" id="WBP90381.1"/>
    </source>
</evidence>
<dbReference type="InterPro" id="IPR050271">
    <property type="entry name" value="UDP-glycosyltransferase"/>
</dbReference>
<dbReference type="PANTHER" id="PTHR48043:SF145">
    <property type="entry name" value="FI06409P-RELATED"/>
    <property type="match status" value="1"/>
</dbReference>
<dbReference type="Proteomes" id="UP001212821">
    <property type="component" value="Chromosome"/>
</dbReference>
<keyword evidence="4" id="KW-1185">Reference proteome</keyword>
<reference evidence="4" key="1">
    <citation type="submission" date="2022-12" db="EMBL/GenBank/DDBJ databases">
        <authorList>
            <person name="Mo P."/>
        </authorList>
    </citation>
    <scope>NUCLEOTIDE SEQUENCE [LARGE SCALE GENOMIC DNA]</scope>
    <source>
        <strain evidence="4">HUAS 3-15</strain>
    </source>
</reference>
<organism evidence="3 4">
    <name type="scientific">Kitasatospora cathayae</name>
    <dbReference type="NCBI Taxonomy" id="3004092"/>
    <lineage>
        <taxon>Bacteria</taxon>
        <taxon>Bacillati</taxon>
        <taxon>Actinomycetota</taxon>
        <taxon>Actinomycetes</taxon>
        <taxon>Kitasatosporales</taxon>
        <taxon>Streptomycetaceae</taxon>
        <taxon>Kitasatospora</taxon>
    </lineage>
</organism>
<evidence type="ECO:0000313" key="4">
    <source>
        <dbReference type="Proteomes" id="UP001212821"/>
    </source>
</evidence>
<dbReference type="Pfam" id="PF00201">
    <property type="entry name" value="UDPGT"/>
    <property type="match status" value="1"/>
</dbReference>
<sequence length="461" mass="50853">MSTPARPILFVSLPESGLLNPLLVLAGELARRGVPDLWFATDEPRRADVLALADESAVEFASLGEVFSELSAVSWSDEVYREVTQPSRFRAHRAVIHQSYRPDLQAEKYRRLAAVVDKCNPALMVVDCVSSFAVDLALTRGIPFVLSVPFLPSNVLTSHSPFGSSYTPKDFPVPHSGLPYPMSFGQRLANRLFKLRTLALFLNPAMGKVLSEDARLRKELGLPKPSPMTRIDRAEMVLCNSVRELDYPFEVPEKVKLVGAMVPPLPESARAADDTGVMDWLDAQSSVVYMGFGTITRLTRPQVAALVEVARRLDGRHQVLWRLPAEQQHLLPSPDRLPGNLRIESWLPSQLDVLAHPKVGVFFTHGGGNGFHEGVYFGKPLVVRPLWVDCYDQAVRGRDFGISLTLDRPQDIDPADVVDKLTRVLGDTSFRERAERIGALQRAAGGRTTAADLLLGLPAIA</sequence>
<dbReference type="PANTHER" id="PTHR48043">
    <property type="entry name" value="EG:EG0003.4 PROTEIN-RELATED"/>
    <property type="match status" value="1"/>
</dbReference>
<evidence type="ECO:0000256" key="1">
    <source>
        <dbReference type="ARBA" id="ARBA00022676"/>
    </source>
</evidence>
<dbReference type="EMBL" id="CP115450">
    <property type="protein sequence ID" value="WBP90381.1"/>
    <property type="molecule type" value="Genomic_DNA"/>
</dbReference>
<dbReference type="CDD" id="cd03784">
    <property type="entry name" value="GT1_Gtf-like"/>
    <property type="match status" value="1"/>
</dbReference>
<dbReference type="InterPro" id="IPR002213">
    <property type="entry name" value="UDP_glucos_trans"/>
</dbReference>
<gene>
    <name evidence="3" type="ORF">O1G21_34000</name>
</gene>
<keyword evidence="2" id="KW-0808">Transferase</keyword>
<dbReference type="SUPFAM" id="SSF53756">
    <property type="entry name" value="UDP-Glycosyltransferase/glycogen phosphorylase"/>
    <property type="match status" value="1"/>
</dbReference>
<protein>
    <submittedName>
        <fullName evidence="3">Glycosyltransferase</fullName>
    </submittedName>
</protein>
<dbReference type="Gene3D" id="3.40.50.2000">
    <property type="entry name" value="Glycogen Phosphorylase B"/>
    <property type="match status" value="2"/>
</dbReference>
<keyword evidence="1" id="KW-0328">Glycosyltransferase</keyword>
<accession>A0ABY7QE57</accession>